<keyword evidence="1" id="KW-0812">Transmembrane</keyword>
<feature type="transmembrane region" description="Helical" evidence="1">
    <location>
        <begin position="7"/>
        <end position="23"/>
    </location>
</feature>
<sequence>MKLNKKQKFYLGTYLVGYAIAVLESGVPSIIYLIPIKLFGVVLTLTMGKALYLADERKISFISMVLVAVKNVMIVLLLIIGSDILKDALLLNGIDISFITAPF</sequence>
<keyword evidence="1" id="KW-0472">Membrane</keyword>
<gene>
    <name evidence="2" type="ORF">SH1V18_28170</name>
</gene>
<organism evidence="2 3">
    <name type="scientific">Vallitalea longa</name>
    <dbReference type="NCBI Taxonomy" id="2936439"/>
    <lineage>
        <taxon>Bacteria</taxon>
        <taxon>Bacillati</taxon>
        <taxon>Bacillota</taxon>
        <taxon>Clostridia</taxon>
        <taxon>Lachnospirales</taxon>
        <taxon>Vallitaleaceae</taxon>
        <taxon>Vallitalea</taxon>
    </lineage>
</organism>
<evidence type="ECO:0000256" key="1">
    <source>
        <dbReference type="SAM" id="Phobius"/>
    </source>
</evidence>
<proteinExistence type="predicted"/>
<accession>A0A9W5YAG2</accession>
<evidence type="ECO:0000313" key="3">
    <source>
        <dbReference type="Proteomes" id="UP001144256"/>
    </source>
</evidence>
<keyword evidence="3" id="KW-1185">Reference proteome</keyword>
<feature type="transmembrane region" description="Helical" evidence="1">
    <location>
        <begin position="29"/>
        <end position="47"/>
    </location>
</feature>
<protein>
    <submittedName>
        <fullName evidence="2">Uncharacterized protein</fullName>
    </submittedName>
</protein>
<name>A0A9W5YAG2_9FIRM</name>
<dbReference type="Proteomes" id="UP001144256">
    <property type="component" value="Unassembled WGS sequence"/>
</dbReference>
<keyword evidence="1" id="KW-1133">Transmembrane helix</keyword>
<comment type="caution">
    <text evidence="2">The sequence shown here is derived from an EMBL/GenBank/DDBJ whole genome shotgun (WGS) entry which is preliminary data.</text>
</comment>
<evidence type="ECO:0000313" key="2">
    <source>
        <dbReference type="EMBL" id="GKX30337.1"/>
    </source>
</evidence>
<dbReference type="EMBL" id="BRLB01000009">
    <property type="protein sequence ID" value="GKX30337.1"/>
    <property type="molecule type" value="Genomic_DNA"/>
</dbReference>
<feature type="transmembrane region" description="Helical" evidence="1">
    <location>
        <begin position="59"/>
        <end position="80"/>
    </location>
</feature>
<reference evidence="2" key="1">
    <citation type="submission" date="2022-06" db="EMBL/GenBank/DDBJ databases">
        <title>Vallitalea longa sp. nov., an anaerobic bacterium isolated from marine sediment.</title>
        <authorList>
            <person name="Hirano S."/>
            <person name="Terahara T."/>
            <person name="Mori K."/>
            <person name="Hamada M."/>
            <person name="Matsumoto R."/>
            <person name="Kobayashi T."/>
        </authorList>
    </citation>
    <scope>NUCLEOTIDE SEQUENCE</scope>
    <source>
        <strain evidence="2">SH18-1</strain>
    </source>
</reference>
<dbReference type="AlphaFoldDB" id="A0A9W5YAG2"/>
<dbReference type="RefSeq" id="WP_281816438.1">
    <property type="nucleotide sequence ID" value="NZ_BRLB01000009.1"/>
</dbReference>